<evidence type="ECO:0000313" key="2">
    <source>
        <dbReference type="Proteomes" id="UP000233469"/>
    </source>
</evidence>
<sequence length="53" mass="5996">MASPTLPSFNSYFESQQMTSKCQHLSRYLDSDGWCKKCTMKNVSSGHSGIDKF</sequence>
<reference evidence="1 2" key="1">
    <citation type="submission" date="2016-04" db="EMBL/GenBank/DDBJ databases">
        <title>Genome analyses suggest a sexual origin of heterokaryosis in a supposedly ancient asexual fungus.</title>
        <authorList>
            <person name="Ropars J."/>
            <person name="Sedzielewska K."/>
            <person name="Noel J."/>
            <person name="Charron P."/>
            <person name="Farinelli L."/>
            <person name="Marton T."/>
            <person name="Kruger M."/>
            <person name="Pelin A."/>
            <person name="Brachmann A."/>
            <person name="Corradi N."/>
        </authorList>
    </citation>
    <scope>NUCLEOTIDE SEQUENCE [LARGE SCALE GENOMIC DNA]</scope>
    <source>
        <strain evidence="1 2">C2</strain>
    </source>
</reference>
<dbReference type="EMBL" id="LLXL01000824">
    <property type="protein sequence ID" value="PKK68601.1"/>
    <property type="molecule type" value="Genomic_DNA"/>
</dbReference>
<protein>
    <submittedName>
        <fullName evidence="1">Uncharacterized protein</fullName>
    </submittedName>
</protein>
<organism evidence="1 2">
    <name type="scientific">Rhizophagus irregularis</name>
    <dbReference type="NCBI Taxonomy" id="588596"/>
    <lineage>
        <taxon>Eukaryota</taxon>
        <taxon>Fungi</taxon>
        <taxon>Fungi incertae sedis</taxon>
        <taxon>Mucoromycota</taxon>
        <taxon>Glomeromycotina</taxon>
        <taxon>Glomeromycetes</taxon>
        <taxon>Glomerales</taxon>
        <taxon>Glomeraceae</taxon>
        <taxon>Rhizophagus</taxon>
    </lineage>
</organism>
<feature type="non-terminal residue" evidence="1">
    <location>
        <position position="53"/>
    </location>
</feature>
<dbReference type="Proteomes" id="UP000233469">
    <property type="component" value="Unassembled WGS sequence"/>
</dbReference>
<reference evidence="1 2" key="2">
    <citation type="submission" date="2017-10" db="EMBL/GenBank/DDBJ databases">
        <title>Extensive intraspecific genome diversity in a model arbuscular mycorrhizal fungus.</title>
        <authorList>
            <person name="Chen E.C.H."/>
            <person name="Morin E."/>
            <person name="Baudet D."/>
            <person name="Noel J."/>
            <person name="Ndikumana S."/>
            <person name="Charron P."/>
            <person name="St-Onge C."/>
            <person name="Giorgi J."/>
            <person name="Grigoriev I.V."/>
            <person name="Roux C."/>
            <person name="Martin F.M."/>
            <person name="Corradi N."/>
        </authorList>
    </citation>
    <scope>NUCLEOTIDE SEQUENCE [LARGE SCALE GENOMIC DNA]</scope>
    <source>
        <strain evidence="1 2">C2</strain>
    </source>
</reference>
<proteinExistence type="predicted"/>
<accession>A0A2N1N407</accession>
<gene>
    <name evidence="1" type="ORF">RhiirC2_749919</name>
</gene>
<comment type="caution">
    <text evidence="1">The sequence shown here is derived from an EMBL/GenBank/DDBJ whole genome shotgun (WGS) entry which is preliminary data.</text>
</comment>
<evidence type="ECO:0000313" key="1">
    <source>
        <dbReference type="EMBL" id="PKK68601.1"/>
    </source>
</evidence>
<dbReference type="AlphaFoldDB" id="A0A2N1N407"/>
<name>A0A2N1N407_9GLOM</name>